<sequence length="446" mass="47856">MYKRILTVAMAFVGITVGAGFASGQEVVQYFAGFGIWGVVAALIAAVIFAVSGLAFVQLGSYVLANDHSDVFGEVTHKYVAIFFDVVITFSLFCIGIAMMAGGGSSLNQQFGLPVWVGSTILLALTIGIGLLDVDKVTAVIGGITPVMIVFVIIAAVYAFSHMHLSFAEMDAAAKSVHTAVPHWSMSILNYVPLALVLSVSMSIVIGGDIANPKIAGWGGVIGGFVFGALMVVATLALLSRIDVVAGDDLPMLTLVNQIHPWLGALMSVVIFLMIFNTAIGIYYALATRYSNNSRGRFVTLLVALPAAGFAISFMGFQNVVSYVYPVVGWVGLALTIVLLVAYFKTRSDIREETTRRGKILRLFRLKMRNDKPFSKRHEKALQTALEDSPADTQDLHSTIGTAAVDQLEEENVDYDILPEIEEAQEDTNQDAADAEEPPADSAKSQ</sequence>
<evidence type="ECO:0000256" key="1">
    <source>
        <dbReference type="SAM" id="MobiDB-lite"/>
    </source>
</evidence>
<dbReference type="InterPro" id="IPR038728">
    <property type="entry name" value="YkvI-like"/>
</dbReference>
<evidence type="ECO:0000256" key="2">
    <source>
        <dbReference type="SAM" id="Phobius"/>
    </source>
</evidence>
<feature type="transmembrane region" description="Helical" evidence="2">
    <location>
        <begin position="215"/>
        <end position="239"/>
    </location>
</feature>
<dbReference type="Proteomes" id="UP000235122">
    <property type="component" value="Unassembled WGS sequence"/>
</dbReference>
<keyword evidence="2" id="KW-0472">Membrane</keyword>
<feature type="transmembrane region" description="Helical" evidence="2">
    <location>
        <begin position="298"/>
        <end position="317"/>
    </location>
</feature>
<evidence type="ECO:0000313" key="3">
    <source>
        <dbReference type="EMBL" id="PKY72025.1"/>
    </source>
</evidence>
<feature type="transmembrane region" description="Helical" evidence="2">
    <location>
        <begin position="139"/>
        <end position="160"/>
    </location>
</feature>
<keyword evidence="2" id="KW-0812">Transmembrane</keyword>
<feature type="transmembrane region" description="Helical" evidence="2">
    <location>
        <begin position="259"/>
        <end position="286"/>
    </location>
</feature>
<feature type="transmembrane region" description="Helical" evidence="2">
    <location>
        <begin position="323"/>
        <end position="344"/>
    </location>
</feature>
<dbReference type="PANTHER" id="PTHR37814">
    <property type="entry name" value="CONSERVED MEMBRANE PROTEIN"/>
    <property type="match status" value="1"/>
</dbReference>
<reference evidence="3 4" key="1">
    <citation type="submission" date="2017-12" db="EMBL/GenBank/DDBJ databases">
        <title>Phylogenetic diversity of female urinary microbiome.</title>
        <authorList>
            <person name="Thomas-White K."/>
            <person name="Wolfe A.J."/>
        </authorList>
    </citation>
    <scope>NUCLEOTIDE SEQUENCE [LARGE SCALE GENOMIC DNA]</scope>
    <source>
        <strain evidence="3 4">UMB0402</strain>
    </source>
</reference>
<evidence type="ECO:0000313" key="4">
    <source>
        <dbReference type="Proteomes" id="UP000235122"/>
    </source>
</evidence>
<keyword evidence="4" id="KW-1185">Reference proteome</keyword>
<dbReference type="Gene3D" id="1.20.1740.10">
    <property type="entry name" value="Amino acid/polyamine transporter I"/>
    <property type="match status" value="1"/>
</dbReference>
<organism evidence="3 4">
    <name type="scientific">Winkia neuii</name>
    <dbReference type="NCBI Taxonomy" id="33007"/>
    <lineage>
        <taxon>Bacteria</taxon>
        <taxon>Bacillati</taxon>
        <taxon>Actinomycetota</taxon>
        <taxon>Actinomycetes</taxon>
        <taxon>Actinomycetales</taxon>
        <taxon>Actinomycetaceae</taxon>
        <taxon>Winkia</taxon>
    </lineage>
</organism>
<feature type="transmembrane region" description="Helical" evidence="2">
    <location>
        <begin position="34"/>
        <end position="59"/>
    </location>
</feature>
<dbReference type="GeneID" id="35867308"/>
<protein>
    <recommendedName>
        <fullName evidence="5">Membrane protein YkvI</fullName>
    </recommendedName>
</protein>
<gene>
    <name evidence="3" type="ORF">CYJ19_07370</name>
</gene>
<comment type="caution">
    <text evidence="3">The sequence shown here is derived from an EMBL/GenBank/DDBJ whole genome shotgun (WGS) entry which is preliminary data.</text>
</comment>
<dbReference type="RefSeq" id="WP_024331351.1">
    <property type="nucleotide sequence ID" value="NZ_JASOXK010000003.1"/>
</dbReference>
<feature type="region of interest" description="Disordered" evidence="1">
    <location>
        <begin position="415"/>
        <end position="446"/>
    </location>
</feature>
<dbReference type="STRING" id="33007.HMPREF3198_00438"/>
<dbReference type="AlphaFoldDB" id="A0A2I1ILM1"/>
<evidence type="ECO:0008006" key="5">
    <source>
        <dbReference type="Google" id="ProtNLM"/>
    </source>
</evidence>
<dbReference type="PANTHER" id="PTHR37814:SF1">
    <property type="entry name" value="MEMBRANE PROTEIN"/>
    <property type="match status" value="1"/>
</dbReference>
<feature type="transmembrane region" description="Helical" evidence="2">
    <location>
        <begin position="113"/>
        <end position="132"/>
    </location>
</feature>
<keyword evidence="2" id="KW-1133">Transmembrane helix</keyword>
<dbReference type="EMBL" id="PKKO01000004">
    <property type="protein sequence ID" value="PKY72025.1"/>
    <property type="molecule type" value="Genomic_DNA"/>
</dbReference>
<proteinExistence type="predicted"/>
<accession>A0A2I1ILM1</accession>
<name>A0A2I1ILM1_9ACTO</name>
<feature type="transmembrane region" description="Helical" evidence="2">
    <location>
        <begin position="79"/>
        <end position="101"/>
    </location>
</feature>
<feature type="transmembrane region" description="Helical" evidence="2">
    <location>
        <begin position="188"/>
        <end position="208"/>
    </location>
</feature>
<feature type="compositionally biased region" description="Acidic residues" evidence="1">
    <location>
        <begin position="415"/>
        <end position="439"/>
    </location>
</feature>